<feature type="compositionally biased region" description="Acidic residues" evidence="1">
    <location>
        <begin position="123"/>
        <end position="135"/>
    </location>
</feature>
<dbReference type="GO" id="GO:0010032">
    <property type="term" value="P:meiotic chromosome condensation"/>
    <property type="evidence" value="ECO:0007669"/>
    <property type="project" value="TreeGrafter"/>
</dbReference>
<dbReference type="Proteomes" id="UP001295444">
    <property type="component" value="Chromosome 11"/>
</dbReference>
<dbReference type="InterPro" id="IPR026971">
    <property type="entry name" value="CND1/NCAPD3"/>
</dbReference>
<feature type="compositionally biased region" description="Acidic residues" evidence="1">
    <location>
        <begin position="58"/>
        <end position="67"/>
    </location>
</feature>
<keyword evidence="3" id="KW-1185">Reference proteome</keyword>
<dbReference type="GO" id="GO:0042393">
    <property type="term" value="F:histone binding"/>
    <property type="evidence" value="ECO:0007669"/>
    <property type="project" value="TreeGrafter"/>
</dbReference>
<dbReference type="GO" id="GO:0000796">
    <property type="term" value="C:condensin complex"/>
    <property type="evidence" value="ECO:0007669"/>
    <property type="project" value="TreeGrafter"/>
</dbReference>
<dbReference type="PANTHER" id="PTHR14222:SF2">
    <property type="entry name" value="CONDENSIN COMPLEX SUBUNIT 1"/>
    <property type="match status" value="1"/>
</dbReference>
<dbReference type="PANTHER" id="PTHR14222">
    <property type="entry name" value="CONDENSIN"/>
    <property type="match status" value="1"/>
</dbReference>
<gene>
    <name evidence="2" type="ORF">PECUL_23A060729</name>
</gene>
<evidence type="ECO:0000256" key="1">
    <source>
        <dbReference type="SAM" id="MobiDB-lite"/>
    </source>
</evidence>
<feature type="compositionally biased region" description="Basic residues" evidence="1">
    <location>
        <begin position="105"/>
        <end position="114"/>
    </location>
</feature>
<dbReference type="EMBL" id="OW240922">
    <property type="protein sequence ID" value="CAH2322708.1"/>
    <property type="molecule type" value="Genomic_DNA"/>
</dbReference>
<name>A0AAD1WUC3_PELCU</name>
<feature type="region of interest" description="Disordered" evidence="1">
    <location>
        <begin position="51"/>
        <end position="155"/>
    </location>
</feature>
<evidence type="ECO:0000313" key="2">
    <source>
        <dbReference type="EMBL" id="CAH2322708.1"/>
    </source>
</evidence>
<organism evidence="2 3">
    <name type="scientific">Pelobates cultripes</name>
    <name type="common">Western spadefoot toad</name>
    <dbReference type="NCBI Taxonomy" id="61616"/>
    <lineage>
        <taxon>Eukaryota</taxon>
        <taxon>Metazoa</taxon>
        <taxon>Chordata</taxon>
        <taxon>Craniata</taxon>
        <taxon>Vertebrata</taxon>
        <taxon>Euteleostomi</taxon>
        <taxon>Amphibia</taxon>
        <taxon>Batrachia</taxon>
        <taxon>Anura</taxon>
        <taxon>Pelobatoidea</taxon>
        <taxon>Pelobatidae</taxon>
        <taxon>Pelobates</taxon>
    </lineage>
</organism>
<dbReference type="GO" id="GO:0007076">
    <property type="term" value="P:mitotic chromosome condensation"/>
    <property type="evidence" value="ECO:0007669"/>
    <property type="project" value="InterPro"/>
</dbReference>
<accession>A0AAD1WUC3</accession>
<reference evidence="2" key="1">
    <citation type="submission" date="2022-03" db="EMBL/GenBank/DDBJ databases">
        <authorList>
            <person name="Alioto T."/>
            <person name="Alioto T."/>
            <person name="Gomez Garrido J."/>
        </authorList>
    </citation>
    <scope>NUCLEOTIDE SEQUENCE</scope>
</reference>
<proteinExistence type="predicted"/>
<evidence type="ECO:0000313" key="3">
    <source>
        <dbReference type="Proteomes" id="UP001295444"/>
    </source>
</evidence>
<feature type="compositionally biased region" description="Polar residues" evidence="1">
    <location>
        <begin position="86"/>
        <end position="95"/>
    </location>
</feature>
<dbReference type="AlphaFoldDB" id="A0AAD1WUC3"/>
<sequence>MQDCFECYGDKLSDDDVYNSFVNTVAKMRRGAKPELKTLIDEFEQKLHKCHNKGLENMESEEPQEENSEGHPPQPARKNPPAKRQPLSSINSVQKPKNEDDFQTPKHHPRRNPRKTVVVTFSSDEESDMEAELSDAETPKNPTPIRRTSARSRAK</sequence>
<protein>
    <submittedName>
        <fullName evidence="2">Condensin complex subunit 1</fullName>
    </submittedName>
</protein>
<dbReference type="GO" id="GO:0000779">
    <property type="term" value="C:condensed chromosome, centromeric region"/>
    <property type="evidence" value="ECO:0007669"/>
    <property type="project" value="TreeGrafter"/>
</dbReference>